<dbReference type="Proteomes" id="UP000198281">
    <property type="component" value="Unassembled WGS sequence"/>
</dbReference>
<protein>
    <submittedName>
        <fullName evidence="1">Uncharacterized protein</fullName>
    </submittedName>
</protein>
<reference evidence="2" key="1">
    <citation type="submission" date="2017-06" db="EMBL/GenBank/DDBJ databases">
        <authorList>
            <person name="Varghese N."/>
            <person name="Submissions S."/>
        </authorList>
    </citation>
    <scope>NUCLEOTIDE SEQUENCE [LARGE SCALE GENOMIC DNA]</scope>
    <source>
        <strain evidence="2">LNB2</strain>
    </source>
</reference>
<dbReference type="AlphaFoldDB" id="A0A239BWN3"/>
<keyword evidence="2" id="KW-1185">Reference proteome</keyword>
<proteinExistence type="predicted"/>
<organism evidence="1 2">
    <name type="scientific">Edaphosphingomonas laterariae</name>
    <dbReference type="NCBI Taxonomy" id="861865"/>
    <lineage>
        <taxon>Bacteria</taxon>
        <taxon>Pseudomonadati</taxon>
        <taxon>Pseudomonadota</taxon>
        <taxon>Alphaproteobacteria</taxon>
        <taxon>Sphingomonadales</taxon>
        <taxon>Rhizorhabdaceae</taxon>
        <taxon>Edaphosphingomonas</taxon>
    </lineage>
</organism>
<dbReference type="OrthoDB" id="7595812at2"/>
<sequence length="216" mass="24631">MFVLAALFLLICLGLPFLRGVLWFIRTLNDGWYEWCWTERLGFLGVGLVAISSPYTAFKIHELNLVLERVPDPLRAIWIEYREEKSWGHGLPGDAETGVVVYRLTDGSARRAQTEGDRLRESLPGGYESWHPTPIANWDYDGSPWRKSRDNSKNSPHGPDIKEYLDRYAPIPIDQQRIDEINQAIRTTGSFYSYGRGGSITIVSPMNEKVYFAFAG</sequence>
<dbReference type="RefSeq" id="WP_144033689.1">
    <property type="nucleotide sequence ID" value="NZ_FZOS01000001.1"/>
</dbReference>
<accession>A0A239BWN3</accession>
<evidence type="ECO:0000313" key="2">
    <source>
        <dbReference type="Proteomes" id="UP000198281"/>
    </source>
</evidence>
<gene>
    <name evidence="1" type="ORF">SAMN06295912_101447</name>
</gene>
<dbReference type="EMBL" id="FZOS01000001">
    <property type="protein sequence ID" value="SNS12300.1"/>
    <property type="molecule type" value="Genomic_DNA"/>
</dbReference>
<name>A0A239BWN3_9SPHN</name>
<evidence type="ECO:0000313" key="1">
    <source>
        <dbReference type="EMBL" id="SNS12300.1"/>
    </source>
</evidence>